<dbReference type="RefSeq" id="WP_116190392.1">
    <property type="nucleotide sequence ID" value="NZ_QTTN01000021.1"/>
</dbReference>
<dbReference type="AlphaFoldDB" id="A0A3D9RL15"/>
<gene>
    <name evidence="6" type="ORF">A8990_12187</name>
</gene>
<evidence type="ECO:0000256" key="1">
    <source>
        <dbReference type="ARBA" id="ARBA00010075"/>
    </source>
</evidence>
<evidence type="ECO:0000259" key="5">
    <source>
        <dbReference type="Pfam" id="PF01609"/>
    </source>
</evidence>
<dbReference type="InterPro" id="IPR047952">
    <property type="entry name" value="Transpos_IS4"/>
</dbReference>
<evidence type="ECO:0000256" key="2">
    <source>
        <dbReference type="ARBA" id="ARBA00022578"/>
    </source>
</evidence>
<dbReference type="GO" id="GO:0004803">
    <property type="term" value="F:transposase activity"/>
    <property type="evidence" value="ECO:0007669"/>
    <property type="project" value="InterPro"/>
</dbReference>
<feature type="domain" description="Transposase IS4-like" evidence="5">
    <location>
        <begin position="111"/>
        <end position="323"/>
    </location>
</feature>
<dbReference type="NCBIfam" id="NF033592">
    <property type="entry name" value="transpos_IS4_1"/>
    <property type="match status" value="1"/>
</dbReference>
<evidence type="ECO:0000256" key="4">
    <source>
        <dbReference type="ARBA" id="ARBA00023172"/>
    </source>
</evidence>
<reference evidence="6 7" key="1">
    <citation type="submission" date="2018-08" db="EMBL/GenBank/DDBJ databases">
        <title>Genomic Encyclopedia of Type Strains, Phase III (KMG-III): the genomes of soil and plant-associated and newly described type strains.</title>
        <authorList>
            <person name="Whitman W."/>
        </authorList>
    </citation>
    <scope>NUCLEOTIDE SEQUENCE [LARGE SCALE GENOMIC DNA]</scope>
    <source>
        <strain evidence="6 7">CGMCC 1.10966</strain>
    </source>
</reference>
<keyword evidence="2" id="KW-0815">Transposition</keyword>
<organism evidence="6 7">
    <name type="scientific">Paenibacillus taihuensis</name>
    <dbReference type="NCBI Taxonomy" id="1156355"/>
    <lineage>
        <taxon>Bacteria</taxon>
        <taxon>Bacillati</taxon>
        <taxon>Bacillota</taxon>
        <taxon>Bacilli</taxon>
        <taxon>Bacillales</taxon>
        <taxon>Paenibacillaceae</taxon>
        <taxon>Paenibacillus</taxon>
    </lineage>
</organism>
<dbReference type="EMBL" id="QTTN01000021">
    <property type="protein sequence ID" value="REE80238.1"/>
    <property type="molecule type" value="Genomic_DNA"/>
</dbReference>
<keyword evidence="3" id="KW-0238">DNA-binding</keyword>
<keyword evidence="4" id="KW-0233">DNA recombination</keyword>
<comment type="caution">
    <text evidence="6">The sequence shown here is derived from an EMBL/GenBank/DDBJ whole genome shotgun (WGS) entry which is preliminary data.</text>
</comment>
<dbReference type="Gene3D" id="3.90.350.10">
    <property type="entry name" value="Transposase Inhibitor Protein From Tn5, Chain A, domain 1"/>
    <property type="match status" value="1"/>
</dbReference>
<dbReference type="InterPro" id="IPR012337">
    <property type="entry name" value="RNaseH-like_sf"/>
</dbReference>
<dbReference type="PANTHER" id="PTHR33258">
    <property type="entry name" value="TRANSPOSASE INSL FOR INSERTION SEQUENCE ELEMENT IS186A-RELATED"/>
    <property type="match status" value="1"/>
</dbReference>
<proteinExistence type="inferred from homology"/>
<accession>A0A3D9RL15</accession>
<protein>
    <submittedName>
        <fullName evidence="6">DDE family transposase</fullName>
    </submittedName>
</protein>
<dbReference type="GO" id="GO:0006313">
    <property type="term" value="P:DNA transposition"/>
    <property type="evidence" value="ECO:0007669"/>
    <property type="project" value="InterPro"/>
</dbReference>
<comment type="similarity">
    <text evidence="1">Belongs to the transposase 11 family.</text>
</comment>
<evidence type="ECO:0000313" key="6">
    <source>
        <dbReference type="EMBL" id="REE80238.1"/>
    </source>
</evidence>
<dbReference type="GO" id="GO:0003677">
    <property type="term" value="F:DNA binding"/>
    <property type="evidence" value="ECO:0007669"/>
    <property type="project" value="UniProtKB-KW"/>
</dbReference>
<dbReference type="InterPro" id="IPR002559">
    <property type="entry name" value="Transposase_11"/>
</dbReference>
<sequence>MKHRTMLAPILQSIIPKEELQILLQQANYVDTARKFTVYELFVFLAEAALQQWDGYRDGEKRMAACGLSKVDHSTISKKAKDVPFGVFKQLLHLLIEKCNRPTRRRLRIPKELLAVDSTTISAGHNRLPWAPSVKGEKSGIKLHVSLLTETGELHRVTESTGKQHDSTKCSAVTDSNFILVADRAYGKHKQFDAYMEQEQPQYFVIRLKNNTVLHQPVYRQRKRPYKHTIEQDLTCQIGSKTTLTRNRFRVVKLKDPNGNPVILATNLHRPSAERIAEIYRQRWQIEVFFRWIKQHLNVPTLFGRTPNAVYGQLYTALIVYVLLQFVYMQGNSQVHPSARLSFAEFDRLISFAALPPEWIVYLVNHLTFP</sequence>
<dbReference type="OrthoDB" id="368860at2"/>
<evidence type="ECO:0000313" key="7">
    <source>
        <dbReference type="Proteomes" id="UP000256304"/>
    </source>
</evidence>
<dbReference type="Pfam" id="PF01609">
    <property type="entry name" value="DDE_Tnp_1"/>
    <property type="match status" value="1"/>
</dbReference>
<dbReference type="Proteomes" id="UP000256304">
    <property type="component" value="Unassembled WGS sequence"/>
</dbReference>
<dbReference type="SUPFAM" id="SSF53098">
    <property type="entry name" value="Ribonuclease H-like"/>
    <property type="match status" value="1"/>
</dbReference>
<evidence type="ECO:0000256" key="3">
    <source>
        <dbReference type="ARBA" id="ARBA00023125"/>
    </source>
</evidence>
<name>A0A3D9RL15_9BACL</name>
<dbReference type="PANTHER" id="PTHR33258:SF1">
    <property type="entry name" value="TRANSPOSASE INSL FOR INSERTION SEQUENCE ELEMENT IS186A-RELATED"/>
    <property type="match status" value="1"/>
</dbReference>
<keyword evidence="7" id="KW-1185">Reference proteome</keyword>